<keyword evidence="2" id="KW-1185">Reference proteome</keyword>
<sequence length="71" mass="8244">MKKLTINIPDTKSSLVKQILKELGVIIQTEKKVNVSSYRKKLTNISVWSDEDLKMFEESTTAFESLKPQQW</sequence>
<dbReference type="AlphaFoldDB" id="A0A318UAM1"/>
<dbReference type="Proteomes" id="UP000248198">
    <property type="component" value="Unassembled WGS sequence"/>
</dbReference>
<gene>
    <name evidence="1" type="ORF">B0O44_1115</name>
</gene>
<dbReference type="RefSeq" id="WP_110834507.1">
    <property type="nucleotide sequence ID" value="NZ_QKLU01000011.1"/>
</dbReference>
<protein>
    <submittedName>
        <fullName evidence="1">Uncharacterized protein</fullName>
    </submittedName>
</protein>
<reference evidence="1 2" key="1">
    <citation type="submission" date="2018-06" db="EMBL/GenBank/DDBJ databases">
        <title>Genomic Encyclopedia of Archaeal and Bacterial Type Strains, Phase II (KMG-II): from individual species to whole genera.</title>
        <authorList>
            <person name="Goeker M."/>
        </authorList>
    </citation>
    <scope>NUCLEOTIDE SEQUENCE [LARGE SCALE GENOMIC DNA]</scope>
    <source>
        <strain evidence="1 2">DSM 27372</strain>
    </source>
</reference>
<name>A0A318UAM1_9SPHI</name>
<evidence type="ECO:0000313" key="1">
    <source>
        <dbReference type="EMBL" id="PYF68827.1"/>
    </source>
</evidence>
<proteinExistence type="predicted"/>
<comment type="caution">
    <text evidence="1">The sequence shown here is derived from an EMBL/GenBank/DDBJ whole genome shotgun (WGS) entry which is preliminary data.</text>
</comment>
<dbReference type="OrthoDB" id="965614at2"/>
<evidence type="ECO:0000313" key="2">
    <source>
        <dbReference type="Proteomes" id="UP000248198"/>
    </source>
</evidence>
<dbReference type="EMBL" id="QKLU01000011">
    <property type="protein sequence ID" value="PYF68827.1"/>
    <property type="molecule type" value="Genomic_DNA"/>
</dbReference>
<organism evidence="1 2">
    <name type="scientific">Pedobacter nutrimenti</name>
    <dbReference type="NCBI Taxonomy" id="1241337"/>
    <lineage>
        <taxon>Bacteria</taxon>
        <taxon>Pseudomonadati</taxon>
        <taxon>Bacteroidota</taxon>
        <taxon>Sphingobacteriia</taxon>
        <taxon>Sphingobacteriales</taxon>
        <taxon>Sphingobacteriaceae</taxon>
        <taxon>Pedobacter</taxon>
    </lineage>
</organism>
<accession>A0A318UAM1</accession>